<evidence type="ECO:0000256" key="3">
    <source>
        <dbReference type="ARBA" id="ARBA00017144"/>
    </source>
</evidence>
<dbReference type="GO" id="GO:0006233">
    <property type="term" value="P:dTDP biosynthetic process"/>
    <property type="evidence" value="ECO:0007669"/>
    <property type="project" value="InterPro"/>
</dbReference>
<dbReference type="GO" id="GO:0006227">
    <property type="term" value="P:dUDP biosynthetic process"/>
    <property type="evidence" value="ECO:0007669"/>
    <property type="project" value="TreeGrafter"/>
</dbReference>
<dbReference type="EC" id="2.7.4.9" evidence="2 11"/>
<feature type="domain" description="Thymidylate kinase-like" evidence="12">
    <location>
        <begin position="7"/>
        <end position="190"/>
    </location>
</feature>
<dbReference type="Pfam" id="PF02223">
    <property type="entry name" value="Thymidylate_kin"/>
    <property type="match status" value="1"/>
</dbReference>
<gene>
    <name evidence="11" type="primary">tmk</name>
    <name evidence="13" type="ORF">B5P37_06710</name>
</gene>
<keyword evidence="6 11" id="KW-0547">Nucleotide-binding</keyword>
<dbReference type="Gene3D" id="3.40.50.300">
    <property type="entry name" value="P-loop containing nucleotide triphosphate hydrolases"/>
    <property type="match status" value="1"/>
</dbReference>
<name>A0AAC9RST8_9STAP</name>
<dbReference type="InterPro" id="IPR027417">
    <property type="entry name" value="P-loop_NTPase"/>
</dbReference>
<evidence type="ECO:0000256" key="7">
    <source>
        <dbReference type="ARBA" id="ARBA00022777"/>
    </source>
</evidence>
<evidence type="ECO:0000256" key="10">
    <source>
        <dbReference type="ARBA" id="ARBA00057735"/>
    </source>
</evidence>
<dbReference type="KEGG" id="slz:B5P37_06710"/>
<dbReference type="GO" id="GO:0006235">
    <property type="term" value="P:dTTP biosynthetic process"/>
    <property type="evidence" value="ECO:0007669"/>
    <property type="project" value="UniProtKB-UniRule"/>
</dbReference>
<dbReference type="HAMAP" id="MF_00165">
    <property type="entry name" value="Thymidylate_kinase"/>
    <property type="match status" value="1"/>
</dbReference>
<dbReference type="GO" id="GO:0004798">
    <property type="term" value="F:dTMP kinase activity"/>
    <property type="evidence" value="ECO:0007669"/>
    <property type="project" value="UniProtKB-UniRule"/>
</dbReference>
<organism evidence="13 14">
    <name type="scientific">Staphylococcus lutrae</name>
    <dbReference type="NCBI Taxonomy" id="155085"/>
    <lineage>
        <taxon>Bacteria</taxon>
        <taxon>Bacillati</taxon>
        <taxon>Bacillota</taxon>
        <taxon>Bacilli</taxon>
        <taxon>Bacillales</taxon>
        <taxon>Staphylococcaceae</taxon>
        <taxon>Staphylococcus</taxon>
    </lineage>
</organism>
<keyword evidence="5 11" id="KW-0545">Nucleotide biosynthesis</keyword>
<evidence type="ECO:0000256" key="2">
    <source>
        <dbReference type="ARBA" id="ARBA00012980"/>
    </source>
</evidence>
<evidence type="ECO:0000256" key="8">
    <source>
        <dbReference type="ARBA" id="ARBA00022840"/>
    </source>
</evidence>
<evidence type="ECO:0000256" key="4">
    <source>
        <dbReference type="ARBA" id="ARBA00022679"/>
    </source>
</evidence>
<dbReference type="RefSeq" id="WP_085237500.1">
    <property type="nucleotide sequence ID" value="NZ_CP020773.1"/>
</dbReference>
<comment type="function">
    <text evidence="10 11">Phosphorylation of dTMP to form dTDP in both de novo and salvage pathways of dTTP synthesis.</text>
</comment>
<dbReference type="AlphaFoldDB" id="A0AAC9RST8"/>
<dbReference type="GO" id="GO:0005524">
    <property type="term" value="F:ATP binding"/>
    <property type="evidence" value="ECO:0007669"/>
    <property type="project" value="UniProtKB-UniRule"/>
</dbReference>
<dbReference type="PROSITE" id="PS01331">
    <property type="entry name" value="THYMIDYLATE_KINASE"/>
    <property type="match status" value="1"/>
</dbReference>
<feature type="binding site" evidence="11">
    <location>
        <begin position="9"/>
        <end position="16"/>
    </location>
    <ligand>
        <name>ATP</name>
        <dbReference type="ChEBI" id="CHEBI:30616"/>
    </ligand>
</feature>
<keyword evidence="7 11" id="KW-0418">Kinase</keyword>
<dbReference type="PANTHER" id="PTHR10344:SF4">
    <property type="entry name" value="UMP-CMP KINASE 2, MITOCHONDRIAL"/>
    <property type="match status" value="1"/>
</dbReference>
<comment type="catalytic activity">
    <reaction evidence="9 11">
        <text>dTMP + ATP = dTDP + ADP</text>
        <dbReference type="Rhea" id="RHEA:13517"/>
        <dbReference type="ChEBI" id="CHEBI:30616"/>
        <dbReference type="ChEBI" id="CHEBI:58369"/>
        <dbReference type="ChEBI" id="CHEBI:63528"/>
        <dbReference type="ChEBI" id="CHEBI:456216"/>
        <dbReference type="EC" id="2.7.4.9"/>
    </reaction>
</comment>
<evidence type="ECO:0000259" key="12">
    <source>
        <dbReference type="Pfam" id="PF02223"/>
    </source>
</evidence>
<dbReference type="PANTHER" id="PTHR10344">
    <property type="entry name" value="THYMIDYLATE KINASE"/>
    <property type="match status" value="1"/>
</dbReference>
<protein>
    <recommendedName>
        <fullName evidence="3 11">Thymidylate kinase</fullName>
        <ecNumber evidence="2 11">2.7.4.9</ecNumber>
    </recommendedName>
    <alternativeName>
        <fullName evidence="11">dTMP kinase</fullName>
    </alternativeName>
</protein>
<dbReference type="NCBIfam" id="TIGR00041">
    <property type="entry name" value="DTMP_kinase"/>
    <property type="match status" value="1"/>
</dbReference>
<dbReference type="InterPro" id="IPR018095">
    <property type="entry name" value="Thymidylate_kin_CS"/>
</dbReference>
<proteinExistence type="inferred from homology"/>
<evidence type="ECO:0000256" key="6">
    <source>
        <dbReference type="ARBA" id="ARBA00022741"/>
    </source>
</evidence>
<dbReference type="Proteomes" id="UP000242864">
    <property type="component" value="Chromosome"/>
</dbReference>
<dbReference type="InterPro" id="IPR018094">
    <property type="entry name" value="Thymidylate_kinase"/>
</dbReference>
<comment type="similarity">
    <text evidence="1 11">Belongs to the thymidylate kinase family.</text>
</comment>
<accession>A0AAC9RST8</accession>
<dbReference type="GO" id="GO:0005829">
    <property type="term" value="C:cytosol"/>
    <property type="evidence" value="ECO:0007669"/>
    <property type="project" value="TreeGrafter"/>
</dbReference>
<dbReference type="InterPro" id="IPR039430">
    <property type="entry name" value="Thymidylate_kin-like_dom"/>
</dbReference>
<keyword evidence="8 11" id="KW-0067">ATP-binding</keyword>
<evidence type="ECO:0000256" key="5">
    <source>
        <dbReference type="ARBA" id="ARBA00022727"/>
    </source>
</evidence>
<evidence type="ECO:0000256" key="9">
    <source>
        <dbReference type="ARBA" id="ARBA00048743"/>
    </source>
</evidence>
<dbReference type="FunFam" id="3.40.50.300:FF:000225">
    <property type="entry name" value="Thymidylate kinase"/>
    <property type="match status" value="1"/>
</dbReference>
<keyword evidence="14" id="KW-1185">Reference proteome</keyword>
<evidence type="ECO:0000256" key="11">
    <source>
        <dbReference type="HAMAP-Rule" id="MF_00165"/>
    </source>
</evidence>
<evidence type="ECO:0000256" key="1">
    <source>
        <dbReference type="ARBA" id="ARBA00009776"/>
    </source>
</evidence>
<dbReference type="SUPFAM" id="SSF52540">
    <property type="entry name" value="P-loop containing nucleoside triphosphate hydrolases"/>
    <property type="match status" value="1"/>
</dbReference>
<keyword evidence="4 11" id="KW-0808">Transferase</keyword>
<evidence type="ECO:0000313" key="13">
    <source>
        <dbReference type="EMBL" id="ARJ51026.1"/>
    </source>
</evidence>
<evidence type="ECO:0000313" key="14">
    <source>
        <dbReference type="Proteomes" id="UP000242864"/>
    </source>
</evidence>
<dbReference type="EMBL" id="CP020773">
    <property type="protein sequence ID" value="ARJ51026.1"/>
    <property type="molecule type" value="Genomic_DNA"/>
</dbReference>
<dbReference type="CDD" id="cd01672">
    <property type="entry name" value="TMPK"/>
    <property type="match status" value="1"/>
</dbReference>
<sequence>MALFITIEGPEGSGKTTVVQAITEQLSQQYEVISTREPGGVQTAESIRQILLDSDAMDSRTEALLFAAARREHLVLKVLPALAEGKLVICDRFIDSSLAYQGYAREIGVREVQAINDFAIEDRYPDLTIYLDVPAEVGRERIESNQRAQNRLDKESVMFHHRVIEGYHQLIAQNPRRFAVIDANRPIAEVISATMQAIQNKMKESNVSKRTQ</sequence>
<reference evidence="13 14" key="1">
    <citation type="submission" date="2017-04" db="EMBL/GenBank/DDBJ databases">
        <authorList>
            <person name="Veseli I.A."/>
            <person name="Tang C."/>
            <person name="Pombert J.-F."/>
        </authorList>
    </citation>
    <scope>NUCLEOTIDE SEQUENCE [LARGE SCALE GENOMIC DNA]</scope>
    <source>
        <strain evidence="13 14">ATCC 700373</strain>
    </source>
</reference>